<evidence type="ECO:0000259" key="10">
    <source>
        <dbReference type="PROSITE" id="PS51384"/>
    </source>
</evidence>
<dbReference type="InterPro" id="IPR008333">
    <property type="entry name" value="Cbr1-like_FAD-bd_dom"/>
</dbReference>
<evidence type="ECO:0000256" key="4">
    <source>
        <dbReference type="ARBA" id="ARBA00022723"/>
    </source>
</evidence>
<dbReference type="CDD" id="cd06214">
    <property type="entry name" value="PA_degradation_oxidoreductase_like"/>
    <property type="match status" value="1"/>
</dbReference>
<dbReference type="SUPFAM" id="SSF54292">
    <property type="entry name" value="2Fe-2S ferredoxin-like"/>
    <property type="match status" value="1"/>
</dbReference>
<dbReference type="PROSITE" id="PS51085">
    <property type="entry name" value="2FE2S_FER_2"/>
    <property type="match status" value="1"/>
</dbReference>
<feature type="domain" description="2Fe-2S ferredoxin-type" evidence="9">
    <location>
        <begin position="282"/>
        <end position="372"/>
    </location>
</feature>
<dbReference type="InterPro" id="IPR050415">
    <property type="entry name" value="MRET"/>
</dbReference>
<dbReference type="PRINTS" id="PR00410">
    <property type="entry name" value="PHEHYDRXLASE"/>
</dbReference>
<evidence type="ECO:0000256" key="8">
    <source>
        <dbReference type="ARBA" id="ARBA00023014"/>
    </source>
</evidence>
<dbReference type="InterPro" id="IPR006058">
    <property type="entry name" value="2Fe2S_fd_BS"/>
</dbReference>
<feature type="domain" description="FAD-binding FR-type" evidence="10">
    <location>
        <begin position="29"/>
        <end position="135"/>
    </location>
</feature>
<gene>
    <name evidence="11" type="ORF">LVJ94_47855</name>
</gene>
<comment type="cofactor">
    <cofactor evidence="1">
        <name>FAD</name>
        <dbReference type="ChEBI" id="CHEBI:57692"/>
    </cofactor>
</comment>
<evidence type="ECO:0000256" key="3">
    <source>
        <dbReference type="ARBA" id="ARBA00022714"/>
    </source>
</evidence>
<dbReference type="InterPro" id="IPR017927">
    <property type="entry name" value="FAD-bd_FR_type"/>
</dbReference>
<evidence type="ECO:0000313" key="11">
    <source>
        <dbReference type="EMBL" id="WXB04596.1"/>
    </source>
</evidence>
<evidence type="ECO:0000313" key="12">
    <source>
        <dbReference type="Proteomes" id="UP001374803"/>
    </source>
</evidence>
<evidence type="ECO:0000259" key="9">
    <source>
        <dbReference type="PROSITE" id="PS51085"/>
    </source>
</evidence>
<keyword evidence="8" id="KW-0411">Iron-sulfur</keyword>
<evidence type="ECO:0000256" key="6">
    <source>
        <dbReference type="ARBA" id="ARBA00023002"/>
    </source>
</evidence>
<dbReference type="InterPro" id="IPR012675">
    <property type="entry name" value="Beta-grasp_dom_sf"/>
</dbReference>
<keyword evidence="5" id="KW-0274">FAD</keyword>
<dbReference type="SUPFAM" id="SSF52343">
    <property type="entry name" value="Ferredoxin reductase-like, C-terminal NADP-linked domain"/>
    <property type="match status" value="1"/>
</dbReference>
<dbReference type="InterPro" id="IPR001041">
    <property type="entry name" value="2Fe-2S_ferredoxin-type"/>
</dbReference>
<dbReference type="CDD" id="cd00207">
    <property type="entry name" value="fer2"/>
    <property type="match status" value="1"/>
</dbReference>
<keyword evidence="2" id="KW-0285">Flavoprotein</keyword>
<dbReference type="PANTHER" id="PTHR47354">
    <property type="entry name" value="NADH OXIDOREDUCTASE HCR"/>
    <property type="match status" value="1"/>
</dbReference>
<dbReference type="Gene3D" id="3.10.20.30">
    <property type="match status" value="1"/>
</dbReference>
<dbReference type="InterPro" id="IPR036010">
    <property type="entry name" value="2Fe-2S_ferredoxin-like_sf"/>
</dbReference>
<name>A0ABZ2L0X5_9BACT</name>
<dbReference type="EMBL" id="CP089983">
    <property type="protein sequence ID" value="WXB04596.1"/>
    <property type="molecule type" value="Genomic_DNA"/>
</dbReference>
<keyword evidence="6" id="KW-0560">Oxidoreductase</keyword>
<keyword evidence="3" id="KW-0001">2Fe-2S</keyword>
<dbReference type="InterPro" id="IPR017938">
    <property type="entry name" value="Riboflavin_synthase-like_b-brl"/>
</dbReference>
<keyword evidence="12" id="KW-1185">Reference proteome</keyword>
<reference evidence="11" key="1">
    <citation type="submission" date="2021-12" db="EMBL/GenBank/DDBJ databases">
        <title>Discovery of the Pendulisporaceae a myxobacterial family with distinct sporulation behavior and unique specialized metabolism.</title>
        <authorList>
            <person name="Garcia R."/>
            <person name="Popoff A."/>
            <person name="Bader C.D."/>
            <person name="Loehr J."/>
            <person name="Walesch S."/>
            <person name="Walt C."/>
            <person name="Boldt J."/>
            <person name="Bunk B."/>
            <person name="Haeckl F.J.F.P.J."/>
            <person name="Gunesch A.P."/>
            <person name="Birkelbach J."/>
            <person name="Nuebel U."/>
            <person name="Pietschmann T."/>
            <person name="Bach T."/>
            <person name="Mueller R."/>
        </authorList>
    </citation>
    <scope>NUCLEOTIDE SEQUENCE</scope>
    <source>
        <strain evidence="11">MSr11367</strain>
    </source>
</reference>
<proteinExistence type="predicted"/>
<keyword evidence="7" id="KW-0408">Iron</keyword>
<dbReference type="PRINTS" id="PR00371">
    <property type="entry name" value="FPNCR"/>
</dbReference>
<dbReference type="Gene3D" id="2.40.30.10">
    <property type="entry name" value="Translation factors"/>
    <property type="match status" value="1"/>
</dbReference>
<dbReference type="InterPro" id="IPR001709">
    <property type="entry name" value="Flavoprot_Pyr_Nucl_cyt_Rdtase"/>
</dbReference>
<evidence type="ECO:0000256" key="2">
    <source>
        <dbReference type="ARBA" id="ARBA00022630"/>
    </source>
</evidence>
<sequence>MRAETIGARPSATRVVRVAKNDSAPTPTPMTLGARVVVVADVVRETDDAVSLVLRDPSGAPFVFSPGQFLTLIVEVAGERLRRSYSISSSADVTDTATVTVKRVAGGKVSGHLVERAQAGMHIEVLGPAGAFTPSSHALVLFAGGSGITPMMSIARTTLARDPEARIALIYGSRSARDIIFKEALDALVREHAPRLVVRHVLGEALDRTVAARELDALGGEHAGRPETEYFMCGPEPMMQEVRLALGARGVPDAAVREEKFTPARPLRVAPANDAPRAENTVQLRVRREGTDPAIEVRIPTNVPILQAALAAGVELPYSCTEGGCGACRVHVDDPSTIDMDVANCLSSKEIREGYILTCVSRARGNVELQVE</sequence>
<dbReference type="Pfam" id="PF00175">
    <property type="entry name" value="NAD_binding_1"/>
    <property type="match status" value="1"/>
</dbReference>
<organism evidence="11 12">
    <name type="scientific">Pendulispora rubella</name>
    <dbReference type="NCBI Taxonomy" id="2741070"/>
    <lineage>
        <taxon>Bacteria</taxon>
        <taxon>Pseudomonadati</taxon>
        <taxon>Myxococcota</taxon>
        <taxon>Myxococcia</taxon>
        <taxon>Myxococcales</taxon>
        <taxon>Sorangiineae</taxon>
        <taxon>Pendulisporaceae</taxon>
        <taxon>Pendulispora</taxon>
    </lineage>
</organism>
<dbReference type="Pfam" id="PF00111">
    <property type="entry name" value="Fer2"/>
    <property type="match status" value="1"/>
</dbReference>
<dbReference type="Gene3D" id="3.40.50.80">
    <property type="entry name" value="Nucleotide-binding domain of ferredoxin-NADP reductase (FNR) module"/>
    <property type="match status" value="1"/>
</dbReference>
<keyword evidence="4" id="KW-0479">Metal-binding</keyword>
<dbReference type="RefSeq" id="WP_394834240.1">
    <property type="nucleotide sequence ID" value="NZ_CP089983.1"/>
</dbReference>
<accession>A0ABZ2L0X5</accession>
<dbReference type="SUPFAM" id="SSF63380">
    <property type="entry name" value="Riboflavin synthase domain-like"/>
    <property type="match status" value="1"/>
</dbReference>
<protein>
    <submittedName>
        <fullName evidence="11">Ferredoxin--NADP reductase</fullName>
    </submittedName>
</protein>
<dbReference type="PROSITE" id="PS51384">
    <property type="entry name" value="FAD_FR"/>
    <property type="match status" value="1"/>
</dbReference>
<dbReference type="InterPro" id="IPR039261">
    <property type="entry name" value="FNR_nucleotide-bd"/>
</dbReference>
<dbReference type="Proteomes" id="UP001374803">
    <property type="component" value="Chromosome"/>
</dbReference>
<dbReference type="InterPro" id="IPR001433">
    <property type="entry name" value="OxRdtase_FAD/NAD-bd"/>
</dbReference>
<dbReference type="PANTHER" id="PTHR47354:SF8">
    <property type="entry name" value="1,2-PHENYLACETYL-COA EPOXIDASE, SUBUNIT E"/>
    <property type="match status" value="1"/>
</dbReference>
<dbReference type="PROSITE" id="PS00197">
    <property type="entry name" value="2FE2S_FER_1"/>
    <property type="match status" value="1"/>
</dbReference>
<evidence type="ECO:0000256" key="1">
    <source>
        <dbReference type="ARBA" id="ARBA00001974"/>
    </source>
</evidence>
<dbReference type="Pfam" id="PF00970">
    <property type="entry name" value="FAD_binding_6"/>
    <property type="match status" value="1"/>
</dbReference>
<evidence type="ECO:0000256" key="7">
    <source>
        <dbReference type="ARBA" id="ARBA00023004"/>
    </source>
</evidence>
<evidence type="ECO:0000256" key="5">
    <source>
        <dbReference type="ARBA" id="ARBA00022827"/>
    </source>
</evidence>